<reference evidence="1 2" key="1">
    <citation type="submission" date="2024-04" db="EMBL/GenBank/DDBJ databases">
        <title>Tritrichomonas musculus Genome.</title>
        <authorList>
            <person name="Alves-Ferreira E."/>
            <person name="Grigg M."/>
            <person name="Lorenzi H."/>
            <person name="Galac M."/>
        </authorList>
    </citation>
    <scope>NUCLEOTIDE SEQUENCE [LARGE SCALE GENOMIC DNA]</scope>
    <source>
        <strain evidence="1 2">EAF2021</strain>
    </source>
</reference>
<name>A0ABR2L2R6_9EUKA</name>
<dbReference type="PANTHER" id="PTHR45661:SF3">
    <property type="entry name" value="IG-LIKE DOMAIN-CONTAINING PROTEIN"/>
    <property type="match status" value="1"/>
</dbReference>
<proteinExistence type="predicted"/>
<dbReference type="PANTHER" id="PTHR45661">
    <property type="entry name" value="SURFACE ANTIGEN"/>
    <property type="match status" value="1"/>
</dbReference>
<evidence type="ECO:0000313" key="1">
    <source>
        <dbReference type="EMBL" id="KAK8897655.1"/>
    </source>
</evidence>
<sequence>MMNRIRSDCFSYCPLLTKLVIPPNATLIEHNAFRICHFEEVSIPSTTKIEPGPFPLSLKLRITGDIQFIPKHLFLSNCFLREITIPSSVTSIGIIAFNDCSDLQKIEFTSPTSLKILFHFTIQKMGKIEKITIQKSVTTIESYAFIKCKKLEQLDFESPSSLSVMEGCAFRNANQ</sequence>
<evidence type="ECO:0008006" key="3">
    <source>
        <dbReference type="Google" id="ProtNLM"/>
    </source>
</evidence>
<keyword evidence="2" id="KW-1185">Reference proteome</keyword>
<dbReference type="InterPro" id="IPR026906">
    <property type="entry name" value="LRR_5"/>
</dbReference>
<dbReference type="Pfam" id="PF13306">
    <property type="entry name" value="LRR_5"/>
    <property type="match status" value="2"/>
</dbReference>
<dbReference type="SUPFAM" id="SSF52058">
    <property type="entry name" value="L domain-like"/>
    <property type="match status" value="1"/>
</dbReference>
<protein>
    <recommendedName>
        <fullName evidence="3">Surface antigen BspA-like</fullName>
    </recommendedName>
</protein>
<organism evidence="1 2">
    <name type="scientific">Tritrichomonas musculus</name>
    <dbReference type="NCBI Taxonomy" id="1915356"/>
    <lineage>
        <taxon>Eukaryota</taxon>
        <taxon>Metamonada</taxon>
        <taxon>Parabasalia</taxon>
        <taxon>Tritrichomonadida</taxon>
        <taxon>Tritrichomonadidae</taxon>
        <taxon>Tritrichomonas</taxon>
    </lineage>
</organism>
<dbReference type="Proteomes" id="UP001470230">
    <property type="component" value="Unassembled WGS sequence"/>
</dbReference>
<dbReference type="InterPro" id="IPR053139">
    <property type="entry name" value="Surface_bspA-like"/>
</dbReference>
<evidence type="ECO:0000313" key="2">
    <source>
        <dbReference type="Proteomes" id="UP001470230"/>
    </source>
</evidence>
<dbReference type="EMBL" id="JAPFFF010000002">
    <property type="protein sequence ID" value="KAK8897655.1"/>
    <property type="molecule type" value="Genomic_DNA"/>
</dbReference>
<accession>A0ABR2L2R6</accession>
<comment type="caution">
    <text evidence="1">The sequence shown here is derived from an EMBL/GenBank/DDBJ whole genome shotgun (WGS) entry which is preliminary data.</text>
</comment>
<gene>
    <name evidence="1" type="ORF">M9Y10_015618</name>
</gene>
<dbReference type="Gene3D" id="3.80.10.10">
    <property type="entry name" value="Ribonuclease Inhibitor"/>
    <property type="match status" value="2"/>
</dbReference>
<dbReference type="InterPro" id="IPR032675">
    <property type="entry name" value="LRR_dom_sf"/>
</dbReference>